<accession>A0ABY8Y1F6</accession>
<evidence type="ECO:0000259" key="2">
    <source>
        <dbReference type="Pfam" id="PF06259"/>
    </source>
</evidence>
<sequence length="537" mass="55166">MPIAEPTDALWSAVKAKVPWPDTNEDSVRTLAGSWESAAGAFDRAAATNTADLTTSWTDTAGVAMFTRAHRVLTQAGDNGQAMRQVAARVTAFADEVAAAKQSLVDLIAKNAPTYQNLAKLPAGAADSYRAQFASQVAVLAQRVLADSAGRISKGVGAPLPAPDHGPPPAAPPPGDPAAVKAWWDGLSDADRAKVMQDAPDSIRNRDGIPATVRDSLNRAALDREIDTANAALKADRNQGYNPYTGGGGGVPDGGDSALRERVRGLTALRDRLNGGGPPAFLLELDTTADGKGVVATGNPDTAANVTTYVPGTMADLNSIAADIHRADAMYDAAQAAGSPSTSVITWVGYDAPDELYNAASESYADGGKADLQTFQDGLRATHAGPASHNTVLGHSYGTTTIGHAARDGGLNADDVVFVASPGVGVDHADQLHLDGVDQAHVAEHVHSTTAANDMIHITNIKVNTEPSVAGGPLDPGQDIALGPDPADPAFGGEVFESAPGTPGWFGGLSGAAHSEYWDPGNPSLPTIGDIIAGRRT</sequence>
<dbReference type="Proteomes" id="UP001227101">
    <property type="component" value="Chromosome"/>
</dbReference>
<dbReference type="InterPro" id="IPR057746">
    <property type="entry name" value="CpnT-like_N"/>
</dbReference>
<dbReference type="InterPro" id="IPR010427">
    <property type="entry name" value="DUF1023"/>
</dbReference>
<reference evidence="4 5" key="1">
    <citation type="submission" date="2023-06" db="EMBL/GenBank/DDBJ databases">
        <authorList>
            <person name="Oyuntsetseg B."/>
            <person name="Kim S.B."/>
        </authorList>
    </citation>
    <scope>NUCLEOTIDE SEQUENCE [LARGE SCALE GENOMIC DNA]</scope>
    <source>
        <strain evidence="4 5">2-2</strain>
    </source>
</reference>
<evidence type="ECO:0000313" key="5">
    <source>
        <dbReference type="Proteomes" id="UP001227101"/>
    </source>
</evidence>
<proteinExistence type="predicted"/>
<evidence type="ECO:0000256" key="1">
    <source>
        <dbReference type="SAM" id="MobiDB-lite"/>
    </source>
</evidence>
<protein>
    <submittedName>
        <fullName evidence="4">Alpha/beta hydrolase</fullName>
    </submittedName>
</protein>
<evidence type="ECO:0000259" key="3">
    <source>
        <dbReference type="Pfam" id="PF25547"/>
    </source>
</evidence>
<evidence type="ECO:0000313" key="4">
    <source>
        <dbReference type="EMBL" id="WIV61837.1"/>
    </source>
</evidence>
<feature type="compositionally biased region" description="Pro residues" evidence="1">
    <location>
        <begin position="160"/>
        <end position="176"/>
    </location>
</feature>
<organism evidence="4 5">
    <name type="scientific">Amycolatopsis nalaikhensis</name>
    <dbReference type="NCBI Taxonomy" id="715472"/>
    <lineage>
        <taxon>Bacteria</taxon>
        <taxon>Bacillati</taxon>
        <taxon>Actinomycetota</taxon>
        <taxon>Actinomycetes</taxon>
        <taxon>Pseudonocardiales</taxon>
        <taxon>Pseudonocardiaceae</taxon>
        <taxon>Amycolatopsis</taxon>
    </lineage>
</organism>
<feature type="region of interest" description="Disordered" evidence="1">
    <location>
        <begin position="237"/>
        <end position="256"/>
    </location>
</feature>
<feature type="domain" description="Outer membrane channel protein CpnT-like N-terminal" evidence="3">
    <location>
        <begin position="3"/>
        <end position="138"/>
    </location>
</feature>
<gene>
    <name evidence="4" type="ORF">QP939_26125</name>
</gene>
<keyword evidence="4" id="KW-0378">Hydrolase</keyword>
<dbReference type="RefSeq" id="WP_285459514.1">
    <property type="nucleotide sequence ID" value="NZ_CP127173.1"/>
</dbReference>
<dbReference type="EMBL" id="CP127173">
    <property type="protein sequence ID" value="WIV61837.1"/>
    <property type="molecule type" value="Genomic_DNA"/>
</dbReference>
<name>A0ABY8Y1F6_9PSEU</name>
<dbReference type="Pfam" id="PF06259">
    <property type="entry name" value="Abhydrolase_8"/>
    <property type="match status" value="1"/>
</dbReference>
<feature type="domain" description="DUF1023" evidence="2">
    <location>
        <begin position="288"/>
        <end position="457"/>
    </location>
</feature>
<dbReference type="Pfam" id="PF25547">
    <property type="entry name" value="WXG100_2"/>
    <property type="match status" value="1"/>
</dbReference>
<keyword evidence="5" id="KW-1185">Reference proteome</keyword>
<dbReference type="GO" id="GO:0016787">
    <property type="term" value="F:hydrolase activity"/>
    <property type="evidence" value="ECO:0007669"/>
    <property type="project" value="UniProtKB-KW"/>
</dbReference>
<feature type="region of interest" description="Disordered" evidence="1">
    <location>
        <begin position="156"/>
        <end position="178"/>
    </location>
</feature>